<dbReference type="EMBL" id="JAMZFW010000047">
    <property type="protein sequence ID" value="MCP1103745.1"/>
    <property type="molecule type" value="Genomic_DNA"/>
</dbReference>
<evidence type="ECO:0000313" key="1">
    <source>
        <dbReference type="EMBL" id="MCP1103745.1"/>
    </source>
</evidence>
<accession>A0ABT1ED28</accession>
<gene>
    <name evidence="1" type="ORF">NK125_15205</name>
</gene>
<comment type="caution">
    <text evidence="1">The sequence shown here is derived from an EMBL/GenBank/DDBJ whole genome shotgun (WGS) entry which is preliminary data.</text>
</comment>
<dbReference type="Proteomes" id="UP001523566">
    <property type="component" value="Unassembled WGS sequence"/>
</dbReference>
<proteinExistence type="predicted"/>
<organism evidence="1 2">
    <name type="scientific">Aequitasia blattaphilus</name>
    <dbReference type="NCBI Taxonomy" id="2949332"/>
    <lineage>
        <taxon>Bacteria</taxon>
        <taxon>Bacillati</taxon>
        <taxon>Bacillota</taxon>
        <taxon>Clostridia</taxon>
        <taxon>Lachnospirales</taxon>
        <taxon>Lachnospiraceae</taxon>
        <taxon>Aequitasia</taxon>
    </lineage>
</organism>
<reference evidence="1 2" key="1">
    <citation type="journal article" date="2022" name="Genome Biol. Evol.">
        <title>Host diet, physiology and behaviors set the stage for Lachnospiraceae cladogenesis.</title>
        <authorList>
            <person name="Vera-Ponce De Leon A."/>
            <person name="Schneider M."/>
            <person name="Jahnes B.C."/>
            <person name="Sadowski V."/>
            <person name="Camuy-Velez L.A."/>
            <person name="Duan J."/>
            <person name="Sabree Z.L."/>
        </authorList>
    </citation>
    <scope>NUCLEOTIDE SEQUENCE [LARGE SCALE GENOMIC DNA]</scope>
    <source>
        <strain evidence="1 2">PAL113</strain>
    </source>
</reference>
<evidence type="ECO:0000313" key="2">
    <source>
        <dbReference type="Proteomes" id="UP001523566"/>
    </source>
</evidence>
<sequence>MEEKKNEKGEIDLIYGKNMIDAEAINKYKDSDTIETALSEATSTRQLVLNSTNEILTKTSRILLPL</sequence>
<dbReference type="RefSeq" id="WP_262067511.1">
    <property type="nucleotide sequence ID" value="NZ_JAMXOD010000047.1"/>
</dbReference>
<protein>
    <submittedName>
        <fullName evidence="1">Uncharacterized protein</fullName>
    </submittedName>
</protein>
<keyword evidence="2" id="KW-1185">Reference proteome</keyword>
<name>A0ABT1ED28_9FIRM</name>